<dbReference type="OrthoDB" id="429950at2759"/>
<organism evidence="7 8">
    <name type="scientific">Trichonephila clavata</name>
    <name type="common">Joro spider</name>
    <name type="synonym">Nephila clavata</name>
    <dbReference type="NCBI Taxonomy" id="2740835"/>
    <lineage>
        <taxon>Eukaryota</taxon>
        <taxon>Metazoa</taxon>
        <taxon>Ecdysozoa</taxon>
        <taxon>Arthropoda</taxon>
        <taxon>Chelicerata</taxon>
        <taxon>Arachnida</taxon>
        <taxon>Araneae</taxon>
        <taxon>Araneomorphae</taxon>
        <taxon>Entelegynae</taxon>
        <taxon>Araneoidea</taxon>
        <taxon>Nephilidae</taxon>
        <taxon>Trichonephila</taxon>
    </lineage>
</organism>
<dbReference type="EMBL" id="BMAO01027171">
    <property type="protein sequence ID" value="GFR14956.1"/>
    <property type="molecule type" value="Genomic_DNA"/>
</dbReference>
<evidence type="ECO:0000313" key="8">
    <source>
        <dbReference type="Proteomes" id="UP000887116"/>
    </source>
</evidence>
<name>A0A8X6H0G0_TRICU</name>
<dbReference type="Gene3D" id="3.90.228.10">
    <property type="match status" value="1"/>
</dbReference>
<evidence type="ECO:0000256" key="2">
    <source>
        <dbReference type="ARBA" id="ARBA00022679"/>
    </source>
</evidence>
<dbReference type="GO" id="GO:0070212">
    <property type="term" value="P:protein poly-ADP-ribosylation"/>
    <property type="evidence" value="ECO:0007669"/>
    <property type="project" value="TreeGrafter"/>
</dbReference>
<reference evidence="7" key="1">
    <citation type="submission" date="2020-07" db="EMBL/GenBank/DDBJ databases">
        <title>Multicomponent nature underlies the extraordinary mechanical properties of spider dragline silk.</title>
        <authorList>
            <person name="Kono N."/>
            <person name="Nakamura H."/>
            <person name="Mori M."/>
            <person name="Yoshida Y."/>
            <person name="Ohtoshi R."/>
            <person name="Malay A.D."/>
            <person name="Moran D.A.P."/>
            <person name="Tomita M."/>
            <person name="Numata K."/>
            <person name="Arakawa K."/>
        </authorList>
    </citation>
    <scope>NUCLEOTIDE SEQUENCE</scope>
</reference>
<evidence type="ECO:0000259" key="6">
    <source>
        <dbReference type="PROSITE" id="PS51059"/>
    </source>
</evidence>
<sequence>MIASPDRISVLIHRKGKLTAIQLSLHLTKNIEILMSCSCHDSEGDGLYTSCLLFKGICYPEALRSEAKVPCGPLISDPDYTGSLHYNEYIVYDVQQVKMKYLIRIKFNFK</sequence>
<evidence type="ECO:0000313" key="7">
    <source>
        <dbReference type="EMBL" id="GFR14956.1"/>
    </source>
</evidence>
<evidence type="ECO:0000256" key="5">
    <source>
        <dbReference type="RuleBase" id="RU362114"/>
    </source>
</evidence>
<keyword evidence="1 5" id="KW-0328">Glycosyltransferase</keyword>
<dbReference type="GO" id="GO:0006302">
    <property type="term" value="P:double-strand break repair"/>
    <property type="evidence" value="ECO:0007669"/>
    <property type="project" value="TreeGrafter"/>
</dbReference>
<feature type="domain" description="PARP catalytic" evidence="6">
    <location>
        <begin position="1"/>
        <end position="110"/>
    </location>
</feature>
<dbReference type="PANTHER" id="PTHR10459:SF60">
    <property type="entry name" value="POLY [ADP-RIBOSE] POLYMERASE 2"/>
    <property type="match status" value="1"/>
</dbReference>
<comment type="catalytic activity">
    <reaction evidence="4">
        <text>NAD(+) + (ADP-D-ribosyl)n-acceptor = nicotinamide + (ADP-D-ribosyl)n+1-acceptor + H(+).</text>
        <dbReference type="EC" id="2.4.2.30"/>
    </reaction>
</comment>
<dbReference type="PANTHER" id="PTHR10459">
    <property type="entry name" value="DNA LIGASE"/>
    <property type="match status" value="1"/>
</dbReference>
<accession>A0A8X6H0G0</accession>
<evidence type="ECO:0000256" key="3">
    <source>
        <dbReference type="ARBA" id="ARBA00023027"/>
    </source>
</evidence>
<dbReference type="PROSITE" id="PS51059">
    <property type="entry name" value="PARP_CATALYTIC"/>
    <property type="match status" value="1"/>
</dbReference>
<protein>
    <recommendedName>
        <fullName evidence="5">Poly [ADP-ribose] polymerase</fullName>
        <shortName evidence="5">PARP</shortName>
        <ecNumber evidence="5">2.4.2.-</ecNumber>
    </recommendedName>
</protein>
<keyword evidence="3 5" id="KW-0520">NAD</keyword>
<comment type="caution">
    <text evidence="7">The sequence shown here is derived from an EMBL/GenBank/DDBJ whole genome shotgun (WGS) entry which is preliminary data.</text>
</comment>
<dbReference type="Pfam" id="PF00644">
    <property type="entry name" value="PARP"/>
    <property type="match status" value="1"/>
</dbReference>
<evidence type="ECO:0000256" key="4">
    <source>
        <dbReference type="ARBA" id="ARBA00033987"/>
    </source>
</evidence>
<keyword evidence="2 5" id="KW-0808">Transferase</keyword>
<dbReference type="GO" id="GO:0003950">
    <property type="term" value="F:NAD+ poly-ADP-ribosyltransferase activity"/>
    <property type="evidence" value="ECO:0007669"/>
    <property type="project" value="UniProtKB-UniRule"/>
</dbReference>
<dbReference type="AlphaFoldDB" id="A0A8X6H0G0"/>
<evidence type="ECO:0000256" key="1">
    <source>
        <dbReference type="ARBA" id="ARBA00022676"/>
    </source>
</evidence>
<dbReference type="Proteomes" id="UP000887116">
    <property type="component" value="Unassembled WGS sequence"/>
</dbReference>
<dbReference type="EC" id="2.4.2.-" evidence="5"/>
<dbReference type="GO" id="GO:0005730">
    <property type="term" value="C:nucleolus"/>
    <property type="evidence" value="ECO:0007669"/>
    <property type="project" value="TreeGrafter"/>
</dbReference>
<keyword evidence="8" id="KW-1185">Reference proteome</keyword>
<dbReference type="GO" id="GO:1990404">
    <property type="term" value="F:NAD+-protein mono-ADP-ribosyltransferase activity"/>
    <property type="evidence" value="ECO:0007669"/>
    <property type="project" value="TreeGrafter"/>
</dbReference>
<gene>
    <name evidence="7" type="ORF">TNCT_320741</name>
</gene>
<dbReference type="InterPro" id="IPR050800">
    <property type="entry name" value="ARTD/PARP"/>
</dbReference>
<proteinExistence type="predicted"/>
<dbReference type="InterPro" id="IPR012317">
    <property type="entry name" value="Poly(ADP-ribose)pol_cat_dom"/>
</dbReference>
<dbReference type="SUPFAM" id="SSF56399">
    <property type="entry name" value="ADP-ribosylation"/>
    <property type="match status" value="1"/>
</dbReference>